<proteinExistence type="predicted"/>
<gene>
    <name evidence="1" type="ORF">MYCIT1_LOCUS34983</name>
</gene>
<dbReference type="AlphaFoldDB" id="A0AAD2HYD8"/>
<protein>
    <submittedName>
        <fullName evidence="1">Uncharacterized protein</fullName>
    </submittedName>
</protein>
<organism evidence="1 2">
    <name type="scientific">Mycena citricolor</name>
    <dbReference type="NCBI Taxonomy" id="2018698"/>
    <lineage>
        <taxon>Eukaryota</taxon>
        <taxon>Fungi</taxon>
        <taxon>Dikarya</taxon>
        <taxon>Basidiomycota</taxon>
        <taxon>Agaricomycotina</taxon>
        <taxon>Agaricomycetes</taxon>
        <taxon>Agaricomycetidae</taxon>
        <taxon>Agaricales</taxon>
        <taxon>Marasmiineae</taxon>
        <taxon>Mycenaceae</taxon>
        <taxon>Mycena</taxon>
    </lineage>
</organism>
<sequence>MSGSEDARGPKLIAAGQSALGRAQPEHPMMLTMELLSASIGGIHFLEVASSQRSHRPGVLIAQRSLRPRGSLRLQLAAQGSLGLRSWSAAANLPQPHTRPKQDGSRSFALLVYEETP</sequence>
<reference evidence="1" key="1">
    <citation type="submission" date="2023-11" db="EMBL/GenBank/DDBJ databases">
        <authorList>
            <person name="De Vega J J."/>
            <person name="De Vega J J."/>
        </authorList>
    </citation>
    <scope>NUCLEOTIDE SEQUENCE</scope>
</reference>
<name>A0AAD2HYD8_9AGAR</name>
<accession>A0AAD2HYD8</accession>
<evidence type="ECO:0000313" key="2">
    <source>
        <dbReference type="Proteomes" id="UP001295794"/>
    </source>
</evidence>
<keyword evidence="2" id="KW-1185">Reference proteome</keyword>
<evidence type="ECO:0000313" key="1">
    <source>
        <dbReference type="EMBL" id="CAK5282873.1"/>
    </source>
</evidence>
<dbReference type="EMBL" id="CAVNYO010000463">
    <property type="protein sequence ID" value="CAK5282873.1"/>
    <property type="molecule type" value="Genomic_DNA"/>
</dbReference>
<dbReference type="Proteomes" id="UP001295794">
    <property type="component" value="Unassembled WGS sequence"/>
</dbReference>
<comment type="caution">
    <text evidence="1">The sequence shown here is derived from an EMBL/GenBank/DDBJ whole genome shotgun (WGS) entry which is preliminary data.</text>
</comment>